<reference evidence="2 3" key="1">
    <citation type="submission" date="2020-12" db="EMBL/GenBank/DDBJ databases">
        <authorList>
            <person name="Shan Y."/>
        </authorList>
    </citation>
    <scope>NUCLEOTIDE SEQUENCE [LARGE SCALE GENOMIC DNA]</scope>
    <source>
        <strain evidence="3">csc3.9</strain>
    </source>
</reference>
<evidence type="ECO:0000313" key="2">
    <source>
        <dbReference type="EMBL" id="QQD19952.1"/>
    </source>
</evidence>
<dbReference type="InterPro" id="IPR012340">
    <property type="entry name" value="NA-bd_OB-fold"/>
</dbReference>
<dbReference type="KEGG" id="snan:I6N98_09025"/>
<dbReference type="SUPFAM" id="SSF50249">
    <property type="entry name" value="Nucleic acid-binding proteins"/>
    <property type="match status" value="1"/>
</dbReference>
<dbReference type="Proteomes" id="UP000596063">
    <property type="component" value="Chromosome"/>
</dbReference>
<protein>
    <submittedName>
        <fullName evidence="2">OB-fold domain-containing protein</fullName>
    </submittedName>
</protein>
<proteinExistence type="predicted"/>
<dbReference type="InterPro" id="IPR002878">
    <property type="entry name" value="ChsH2_C"/>
</dbReference>
<dbReference type="AlphaFoldDB" id="A0A7T4R423"/>
<evidence type="ECO:0000313" key="3">
    <source>
        <dbReference type="Proteomes" id="UP000596063"/>
    </source>
</evidence>
<dbReference type="EMBL" id="CP066167">
    <property type="protein sequence ID" value="QQD19952.1"/>
    <property type="molecule type" value="Genomic_DNA"/>
</dbReference>
<sequence length="122" mass="13341">MALLASRDGKGGVVFPVMSCGQSEWEGVVEISGVGRLWTYTVQRFRPKPPFDDGRSDLEFVPYVVGYVSFEDSGLIVEGRIVVGDPRELEIGQEMSICKVVVAKSQGEDVELYAFAPHDAQG</sequence>
<gene>
    <name evidence="2" type="ORF">I6N98_09025</name>
</gene>
<evidence type="ECO:0000259" key="1">
    <source>
        <dbReference type="Pfam" id="PF01796"/>
    </source>
</evidence>
<accession>A0A7T4R423</accession>
<feature type="domain" description="ChsH2 C-terminal OB-fold" evidence="1">
    <location>
        <begin position="29"/>
        <end position="97"/>
    </location>
</feature>
<organism evidence="2 3">
    <name type="scientific">Spongiibacter nanhainus</name>
    <dbReference type="NCBI Taxonomy" id="2794344"/>
    <lineage>
        <taxon>Bacteria</taxon>
        <taxon>Pseudomonadati</taxon>
        <taxon>Pseudomonadota</taxon>
        <taxon>Gammaproteobacteria</taxon>
        <taxon>Cellvibrionales</taxon>
        <taxon>Spongiibacteraceae</taxon>
        <taxon>Spongiibacter</taxon>
    </lineage>
</organism>
<dbReference type="Pfam" id="PF01796">
    <property type="entry name" value="OB_ChsH2_C"/>
    <property type="match status" value="1"/>
</dbReference>
<name>A0A7T4R423_9GAMM</name>
<keyword evidence="3" id="KW-1185">Reference proteome</keyword>